<dbReference type="KEGG" id="mlr:MELLADRAFT_101670"/>
<dbReference type="VEuPathDB" id="FungiDB:MELLADRAFT_101670"/>
<organism evidence="3">
    <name type="scientific">Melampsora larici-populina (strain 98AG31 / pathotype 3-4-7)</name>
    <name type="common">Poplar leaf rust fungus</name>
    <dbReference type="NCBI Taxonomy" id="747676"/>
    <lineage>
        <taxon>Eukaryota</taxon>
        <taxon>Fungi</taxon>
        <taxon>Dikarya</taxon>
        <taxon>Basidiomycota</taxon>
        <taxon>Pucciniomycotina</taxon>
        <taxon>Pucciniomycetes</taxon>
        <taxon>Pucciniales</taxon>
        <taxon>Melampsoraceae</taxon>
        <taxon>Melampsora</taxon>
    </lineage>
</organism>
<dbReference type="HOGENOM" id="CLU_1034695_0_0_1"/>
<name>F4R6L1_MELLP</name>
<keyword evidence="3" id="KW-1185">Reference proteome</keyword>
<dbReference type="InParanoid" id="F4R6L1"/>
<sequence length="269" mass="30048">MSPDQKLESGNSPPYKDFPNMASVNQHKTIPSTRRLSTQKILNPWNAPSQDSTLTWQKQNPDVLGKRKRAAEYRGTIQEQGMITGDGKTLDTMPRISSQSVIASEVLSAYHICPVHPIHISSSSGMNIAANSFKEGGFNLTPELETVQKPSPTTMCSSNNNSGTSTAKVLNNKSKRIIKQPKIEHRNAFSVNHQVRKLIFLEPFKQLNKSLPVRKNEALMVQKDIPPIKAEVSKQYRQNQLANKYQVWCQNDPGHKAQQRRGHGIKGTG</sequence>
<evidence type="ECO:0000313" key="2">
    <source>
        <dbReference type="EMBL" id="EGG11899.1"/>
    </source>
</evidence>
<evidence type="ECO:0000313" key="3">
    <source>
        <dbReference type="Proteomes" id="UP000001072"/>
    </source>
</evidence>
<reference evidence="3" key="1">
    <citation type="journal article" date="2011" name="Proc. Natl. Acad. Sci. U.S.A.">
        <title>Obligate biotrophy features unraveled by the genomic analysis of rust fungi.</title>
        <authorList>
            <person name="Duplessis S."/>
            <person name="Cuomo C.A."/>
            <person name="Lin Y.-C."/>
            <person name="Aerts A."/>
            <person name="Tisserant E."/>
            <person name="Veneault-Fourrey C."/>
            <person name="Joly D.L."/>
            <person name="Hacquard S."/>
            <person name="Amselem J."/>
            <person name="Cantarel B.L."/>
            <person name="Chiu R."/>
            <person name="Coutinho P.M."/>
            <person name="Feau N."/>
            <person name="Field M."/>
            <person name="Frey P."/>
            <person name="Gelhaye E."/>
            <person name="Goldberg J."/>
            <person name="Grabherr M.G."/>
            <person name="Kodira C.D."/>
            <person name="Kohler A."/>
            <person name="Kuees U."/>
            <person name="Lindquist E.A."/>
            <person name="Lucas S.M."/>
            <person name="Mago R."/>
            <person name="Mauceli E."/>
            <person name="Morin E."/>
            <person name="Murat C."/>
            <person name="Pangilinan J.L."/>
            <person name="Park R."/>
            <person name="Pearson M."/>
            <person name="Quesneville H."/>
            <person name="Rouhier N."/>
            <person name="Sakthikumar S."/>
            <person name="Salamov A.A."/>
            <person name="Schmutz J."/>
            <person name="Selles B."/>
            <person name="Shapiro H."/>
            <person name="Tanguay P."/>
            <person name="Tuskan G.A."/>
            <person name="Henrissat B."/>
            <person name="Van de Peer Y."/>
            <person name="Rouze P."/>
            <person name="Ellis J.G."/>
            <person name="Dodds P.N."/>
            <person name="Schein J.E."/>
            <person name="Zhong S."/>
            <person name="Hamelin R.C."/>
            <person name="Grigoriev I.V."/>
            <person name="Szabo L.J."/>
            <person name="Martin F."/>
        </authorList>
    </citation>
    <scope>NUCLEOTIDE SEQUENCE [LARGE SCALE GENOMIC DNA]</scope>
    <source>
        <strain evidence="3">98AG31 / pathotype 3-4-7</strain>
    </source>
</reference>
<dbReference type="EMBL" id="GL883091">
    <property type="protein sequence ID" value="EGG11899.1"/>
    <property type="molecule type" value="Genomic_DNA"/>
</dbReference>
<accession>F4R6L1</accession>
<dbReference type="RefSeq" id="XP_007404274.1">
    <property type="nucleotide sequence ID" value="XM_007404212.1"/>
</dbReference>
<protein>
    <submittedName>
        <fullName evidence="2">Uncharacterized protein</fullName>
    </submittedName>
</protein>
<proteinExistence type="predicted"/>
<feature type="compositionally biased region" description="Polar residues" evidence="1">
    <location>
        <begin position="22"/>
        <end position="36"/>
    </location>
</feature>
<evidence type="ECO:0000256" key="1">
    <source>
        <dbReference type="SAM" id="MobiDB-lite"/>
    </source>
</evidence>
<dbReference type="AlphaFoldDB" id="F4R6L1"/>
<dbReference type="GeneID" id="18921437"/>
<feature type="region of interest" description="Disordered" evidence="1">
    <location>
        <begin position="1"/>
        <end position="36"/>
    </location>
</feature>
<dbReference type="Proteomes" id="UP000001072">
    <property type="component" value="Unassembled WGS sequence"/>
</dbReference>
<gene>
    <name evidence="2" type="ORF">MELLADRAFT_101670</name>
</gene>